<keyword evidence="2" id="KW-0479">Metal-binding</keyword>
<evidence type="ECO:0000256" key="1">
    <source>
        <dbReference type="ARBA" id="ARBA00022617"/>
    </source>
</evidence>
<dbReference type="Gene3D" id="1.10.630.10">
    <property type="entry name" value="Cytochrome P450"/>
    <property type="match status" value="1"/>
</dbReference>
<dbReference type="GO" id="GO:0004497">
    <property type="term" value="F:monooxygenase activity"/>
    <property type="evidence" value="ECO:0007669"/>
    <property type="project" value="UniProtKB-KW"/>
</dbReference>
<evidence type="ECO:0000256" key="2">
    <source>
        <dbReference type="ARBA" id="ARBA00022723"/>
    </source>
</evidence>
<protein>
    <recommendedName>
        <fullName evidence="7">Cytochrome P450</fullName>
    </recommendedName>
</protein>
<reference evidence="6" key="1">
    <citation type="submission" date="2018-02" db="EMBL/GenBank/DDBJ databases">
        <authorList>
            <person name="Cohen D.B."/>
            <person name="Kent A.D."/>
        </authorList>
    </citation>
    <scope>NUCLEOTIDE SEQUENCE</scope>
</reference>
<evidence type="ECO:0000256" key="5">
    <source>
        <dbReference type="ARBA" id="ARBA00023033"/>
    </source>
</evidence>
<dbReference type="GO" id="GO:0005506">
    <property type="term" value="F:iron ion binding"/>
    <property type="evidence" value="ECO:0007669"/>
    <property type="project" value="InterPro"/>
</dbReference>
<keyword evidence="1" id="KW-0349">Heme</keyword>
<dbReference type="PRINTS" id="PR00463">
    <property type="entry name" value="EP450I"/>
</dbReference>
<dbReference type="SUPFAM" id="SSF48264">
    <property type="entry name" value="Cytochrome P450"/>
    <property type="match status" value="1"/>
</dbReference>
<keyword evidence="3" id="KW-0560">Oxidoreductase</keyword>
<dbReference type="GO" id="GO:0020037">
    <property type="term" value="F:heme binding"/>
    <property type="evidence" value="ECO:0007669"/>
    <property type="project" value="InterPro"/>
</dbReference>
<dbReference type="Pfam" id="PF00067">
    <property type="entry name" value="p450"/>
    <property type="match status" value="1"/>
</dbReference>
<dbReference type="InterPro" id="IPR036396">
    <property type="entry name" value="Cyt_P450_sf"/>
</dbReference>
<dbReference type="InterPro" id="IPR050651">
    <property type="entry name" value="Plant_Cytochrome_P450_Monoox"/>
</dbReference>
<proteinExistence type="predicted"/>
<dbReference type="PANTHER" id="PTHR47947:SF39">
    <property type="entry name" value="CYTOCHROME P450"/>
    <property type="match status" value="1"/>
</dbReference>
<sequence>MANEYGPIFTIKLGLHRALVLSSWEMAKECFTTNDLAVSSRPKLVAAEHMGYNYAMLGFSPHGPYWRELRKITTLELLSNCRLEQLSYVRVSEVETSLKEVYKLWTKKKNGSGQILVELKQWFGDMSLNVLLRMVAGKRYLGVSDVVDEEKARRCQMAVGEFFHLVRLFVVSDVIPFLGWLDLGGHEKAMKKIGKELDSILGEWLDEHKRKRSN</sequence>
<keyword evidence="5" id="KW-0503">Monooxygenase</keyword>
<dbReference type="InterPro" id="IPR001128">
    <property type="entry name" value="Cyt_P450"/>
</dbReference>
<name>A0A2N9G0D3_FAGSY</name>
<evidence type="ECO:0000256" key="3">
    <source>
        <dbReference type="ARBA" id="ARBA00023002"/>
    </source>
</evidence>
<organism evidence="6">
    <name type="scientific">Fagus sylvatica</name>
    <name type="common">Beechnut</name>
    <dbReference type="NCBI Taxonomy" id="28930"/>
    <lineage>
        <taxon>Eukaryota</taxon>
        <taxon>Viridiplantae</taxon>
        <taxon>Streptophyta</taxon>
        <taxon>Embryophyta</taxon>
        <taxon>Tracheophyta</taxon>
        <taxon>Spermatophyta</taxon>
        <taxon>Magnoliopsida</taxon>
        <taxon>eudicotyledons</taxon>
        <taxon>Gunneridae</taxon>
        <taxon>Pentapetalae</taxon>
        <taxon>rosids</taxon>
        <taxon>fabids</taxon>
        <taxon>Fagales</taxon>
        <taxon>Fagaceae</taxon>
        <taxon>Fagus</taxon>
    </lineage>
</organism>
<evidence type="ECO:0000313" key="6">
    <source>
        <dbReference type="EMBL" id="SPC93008.1"/>
    </source>
</evidence>
<dbReference type="EMBL" id="OIVN01001352">
    <property type="protein sequence ID" value="SPC93008.1"/>
    <property type="molecule type" value="Genomic_DNA"/>
</dbReference>
<gene>
    <name evidence="6" type="ORF">FSB_LOCUS20890</name>
</gene>
<evidence type="ECO:0000256" key="4">
    <source>
        <dbReference type="ARBA" id="ARBA00023004"/>
    </source>
</evidence>
<dbReference type="AlphaFoldDB" id="A0A2N9G0D3"/>
<dbReference type="GO" id="GO:0016705">
    <property type="term" value="F:oxidoreductase activity, acting on paired donors, with incorporation or reduction of molecular oxygen"/>
    <property type="evidence" value="ECO:0007669"/>
    <property type="project" value="InterPro"/>
</dbReference>
<accession>A0A2N9G0D3</accession>
<dbReference type="PANTHER" id="PTHR47947">
    <property type="entry name" value="CYTOCHROME P450 82C3-RELATED"/>
    <property type="match status" value="1"/>
</dbReference>
<keyword evidence="4" id="KW-0408">Iron</keyword>
<dbReference type="InterPro" id="IPR002401">
    <property type="entry name" value="Cyt_P450_E_grp-I"/>
</dbReference>
<evidence type="ECO:0008006" key="7">
    <source>
        <dbReference type="Google" id="ProtNLM"/>
    </source>
</evidence>